<reference evidence="3" key="2">
    <citation type="submission" date="2002-05" db="EMBL/GenBank/DDBJ databases">
        <title>Oryza sativa nipponbare(GA3) genomic DNA, chromosome 8, BAC clone:B1142B04.</title>
        <authorList>
            <person name="Sasaki T."/>
            <person name="Matsumoto T."/>
            <person name="Katayose Y."/>
        </authorList>
    </citation>
    <scope>NUCLEOTIDE SEQUENCE</scope>
</reference>
<evidence type="ECO:0000313" key="3">
    <source>
        <dbReference type="EMBL" id="BAD10137.1"/>
    </source>
</evidence>
<evidence type="ECO:0000313" key="4">
    <source>
        <dbReference type="Proteomes" id="UP000000763"/>
    </source>
</evidence>
<dbReference type="EMBL" id="AP005148">
    <property type="protein sequence ID" value="BAD10137.1"/>
    <property type="molecule type" value="Genomic_DNA"/>
</dbReference>
<dbReference type="EMBL" id="AP000364">
    <property type="protein sequence ID" value="BAD08709.1"/>
    <property type="molecule type" value="Genomic_DNA"/>
</dbReference>
<reference evidence="4" key="4">
    <citation type="journal article" date="2008" name="Nucleic Acids Res.">
        <title>The rice annotation project database (RAP-DB): 2008 update.</title>
        <authorList>
            <consortium name="The rice annotation project (RAP)"/>
        </authorList>
    </citation>
    <scope>GENOME REANNOTATION</scope>
    <source>
        <strain evidence="4">cv. Nipponbare</strain>
    </source>
</reference>
<name>Q7F8U5_ORYSJ</name>
<accession>Q7F8U5</accession>
<reference evidence="2" key="1">
    <citation type="submission" date="1999-06" db="EMBL/GenBank/DDBJ databases">
        <title>Oryza sativa nipponbare(GA3) genomic DNA, chromosome 8, PAC clone:P0026F07.</title>
        <authorList>
            <person name="Sasaki T."/>
            <person name="Matsumoto T."/>
            <person name="Yamamoto K."/>
        </authorList>
    </citation>
    <scope>NUCLEOTIDE SEQUENCE</scope>
</reference>
<evidence type="ECO:0000256" key="1">
    <source>
        <dbReference type="SAM" id="MobiDB-lite"/>
    </source>
</evidence>
<feature type="compositionally biased region" description="Basic and acidic residues" evidence="1">
    <location>
        <begin position="134"/>
        <end position="144"/>
    </location>
</feature>
<proteinExistence type="predicted"/>
<reference evidence="4" key="3">
    <citation type="journal article" date="2005" name="Nature">
        <title>The map-based sequence of the rice genome.</title>
        <authorList>
            <consortium name="International rice genome sequencing project (IRGSP)"/>
            <person name="Matsumoto T."/>
            <person name="Wu J."/>
            <person name="Kanamori H."/>
            <person name="Katayose Y."/>
            <person name="Fujisawa M."/>
            <person name="Namiki N."/>
            <person name="Mizuno H."/>
            <person name="Yamamoto K."/>
            <person name="Antonio B.A."/>
            <person name="Baba T."/>
            <person name="Sakata K."/>
            <person name="Nagamura Y."/>
            <person name="Aoki H."/>
            <person name="Arikawa K."/>
            <person name="Arita K."/>
            <person name="Bito T."/>
            <person name="Chiden Y."/>
            <person name="Fujitsuka N."/>
            <person name="Fukunaka R."/>
            <person name="Hamada M."/>
            <person name="Harada C."/>
            <person name="Hayashi A."/>
            <person name="Hijishita S."/>
            <person name="Honda M."/>
            <person name="Hosokawa S."/>
            <person name="Ichikawa Y."/>
            <person name="Idonuma A."/>
            <person name="Iijima M."/>
            <person name="Ikeda M."/>
            <person name="Ikeno M."/>
            <person name="Ito K."/>
            <person name="Ito S."/>
            <person name="Ito T."/>
            <person name="Ito Y."/>
            <person name="Ito Y."/>
            <person name="Iwabuchi A."/>
            <person name="Kamiya K."/>
            <person name="Karasawa W."/>
            <person name="Kurita K."/>
            <person name="Katagiri S."/>
            <person name="Kikuta A."/>
            <person name="Kobayashi H."/>
            <person name="Kobayashi N."/>
            <person name="Machita K."/>
            <person name="Maehara T."/>
            <person name="Masukawa M."/>
            <person name="Mizubayashi T."/>
            <person name="Mukai Y."/>
            <person name="Nagasaki H."/>
            <person name="Nagata Y."/>
            <person name="Naito S."/>
            <person name="Nakashima M."/>
            <person name="Nakama Y."/>
            <person name="Nakamichi Y."/>
            <person name="Nakamura M."/>
            <person name="Meguro A."/>
            <person name="Negishi M."/>
            <person name="Ohta I."/>
            <person name="Ohta T."/>
            <person name="Okamoto M."/>
            <person name="Ono N."/>
            <person name="Saji S."/>
            <person name="Sakaguchi M."/>
            <person name="Sakai K."/>
            <person name="Shibata M."/>
            <person name="Shimokawa T."/>
            <person name="Song J."/>
            <person name="Takazaki Y."/>
            <person name="Terasawa K."/>
            <person name="Tsugane M."/>
            <person name="Tsuji K."/>
            <person name="Ueda S."/>
            <person name="Waki K."/>
            <person name="Yamagata H."/>
            <person name="Yamamoto M."/>
            <person name="Yamamoto S."/>
            <person name="Yamane H."/>
            <person name="Yoshiki S."/>
            <person name="Yoshihara R."/>
            <person name="Yukawa K."/>
            <person name="Zhong H."/>
            <person name="Yano M."/>
            <person name="Yuan Q."/>
            <person name="Ouyang S."/>
            <person name="Liu J."/>
            <person name="Jones K.M."/>
            <person name="Gansberger K."/>
            <person name="Moffat K."/>
            <person name="Hill J."/>
            <person name="Bera J."/>
            <person name="Fadrosh D."/>
            <person name="Jin S."/>
            <person name="Johri S."/>
            <person name="Kim M."/>
            <person name="Overton L."/>
            <person name="Reardon M."/>
            <person name="Tsitrin T."/>
            <person name="Vuong H."/>
            <person name="Weaver B."/>
            <person name="Ciecko A."/>
            <person name="Tallon L."/>
            <person name="Jackson J."/>
            <person name="Pai G."/>
            <person name="Aken S.V."/>
            <person name="Utterback T."/>
            <person name="Reidmuller S."/>
            <person name="Feldblyum T."/>
            <person name="Hsiao J."/>
            <person name="Zismann V."/>
            <person name="Iobst S."/>
            <person name="de Vazeille A.R."/>
            <person name="Buell C.R."/>
            <person name="Ying K."/>
            <person name="Li Y."/>
            <person name="Lu T."/>
            <person name="Huang Y."/>
            <person name="Zhao Q."/>
            <person name="Feng Q."/>
            <person name="Zhang L."/>
            <person name="Zhu J."/>
            <person name="Weng Q."/>
            <person name="Mu J."/>
            <person name="Lu Y."/>
            <person name="Fan D."/>
            <person name="Liu Y."/>
            <person name="Guan J."/>
            <person name="Zhang Y."/>
            <person name="Yu S."/>
            <person name="Liu X."/>
            <person name="Zhang Y."/>
            <person name="Hong G."/>
            <person name="Han B."/>
            <person name="Choisne N."/>
            <person name="Demange N."/>
            <person name="Orjeda G."/>
            <person name="Samain S."/>
            <person name="Cattolico L."/>
            <person name="Pelletier E."/>
            <person name="Couloux A."/>
            <person name="Segurens B."/>
            <person name="Wincker P."/>
            <person name="D'Hont A."/>
            <person name="Scarpelli C."/>
            <person name="Weissenbach J."/>
            <person name="Salanoubat M."/>
            <person name="Quetier F."/>
            <person name="Yu Y."/>
            <person name="Kim H.R."/>
            <person name="Rambo T."/>
            <person name="Currie J."/>
            <person name="Collura K."/>
            <person name="Luo M."/>
            <person name="Yang T."/>
            <person name="Ammiraju J.S.S."/>
            <person name="Engler F."/>
            <person name="Soderlund C."/>
            <person name="Wing R.A."/>
            <person name="Palmer L.E."/>
            <person name="de la Bastide M."/>
            <person name="Spiegel L."/>
            <person name="Nascimento L."/>
            <person name="Zutavern T."/>
            <person name="O'Shaughnessy A."/>
            <person name="Dike S."/>
            <person name="Dedhia N."/>
            <person name="Preston R."/>
            <person name="Balija V."/>
            <person name="McCombie W.R."/>
            <person name="Chow T."/>
            <person name="Chen H."/>
            <person name="Chung M."/>
            <person name="Chen C."/>
            <person name="Shaw J."/>
            <person name="Wu H."/>
            <person name="Hsiao K."/>
            <person name="Chao Y."/>
            <person name="Chu M."/>
            <person name="Cheng C."/>
            <person name="Hour A."/>
            <person name="Lee P."/>
            <person name="Lin S."/>
            <person name="Lin Y."/>
            <person name="Liou J."/>
            <person name="Liu S."/>
            <person name="Hsing Y."/>
            <person name="Raghuvanshi S."/>
            <person name="Mohanty A."/>
            <person name="Bharti A.K."/>
            <person name="Gaur A."/>
            <person name="Gupta V."/>
            <person name="Kumar D."/>
            <person name="Ravi V."/>
            <person name="Vij S."/>
            <person name="Kapur A."/>
            <person name="Khurana P."/>
            <person name="Khurana P."/>
            <person name="Khurana J.P."/>
            <person name="Tyagi A.K."/>
            <person name="Gaikwad K."/>
            <person name="Singh A."/>
            <person name="Dalal V."/>
            <person name="Srivastava S."/>
            <person name="Dixit A."/>
            <person name="Pal A.K."/>
            <person name="Ghazi I.A."/>
            <person name="Yadav M."/>
            <person name="Pandit A."/>
            <person name="Bhargava A."/>
            <person name="Sureshbabu K."/>
            <person name="Batra K."/>
            <person name="Sharma T.R."/>
            <person name="Mohapatra T."/>
            <person name="Singh N.K."/>
            <person name="Messing J."/>
            <person name="Nelson A.B."/>
            <person name="Fuks G."/>
            <person name="Kavchok S."/>
            <person name="Keizer G."/>
            <person name="Linton E."/>
            <person name="Llaca V."/>
            <person name="Song R."/>
            <person name="Tanyolac B."/>
            <person name="Young S."/>
            <person name="Ho-Il K."/>
            <person name="Hahn J.H."/>
            <person name="Sangsakoo G."/>
            <person name="Vanavichit A."/>
            <person name="de Mattos Luiz.A.T."/>
            <person name="Zimmer P.D."/>
            <person name="Malone G."/>
            <person name="Dellagostin O."/>
            <person name="de Oliveira A.C."/>
            <person name="Bevan M."/>
            <person name="Bancroft I."/>
            <person name="Minx P."/>
            <person name="Cordum H."/>
            <person name="Wilson R."/>
            <person name="Cheng Z."/>
            <person name="Jin W."/>
            <person name="Jiang J."/>
            <person name="Leong S.A."/>
            <person name="Iwama H."/>
            <person name="Gojobori T."/>
            <person name="Itoh T."/>
            <person name="Niimura Y."/>
            <person name="Fujii Y."/>
            <person name="Habara T."/>
            <person name="Sakai H."/>
            <person name="Sato Y."/>
            <person name="Wilson G."/>
            <person name="Kumar K."/>
            <person name="McCouch S."/>
            <person name="Juretic N."/>
            <person name="Hoen D."/>
            <person name="Wright S."/>
            <person name="Bruskiewich R."/>
            <person name="Bureau T."/>
            <person name="Miyao A."/>
            <person name="Hirochika H."/>
            <person name="Nishikawa T."/>
            <person name="Kadowaki K."/>
            <person name="Sugiura M."/>
            <person name="Burr B."/>
            <person name="Sasaki T."/>
        </authorList>
    </citation>
    <scope>NUCLEOTIDE SEQUENCE [LARGE SCALE GENOMIC DNA]</scope>
    <source>
        <strain evidence="4">cv. Nipponbare</strain>
    </source>
</reference>
<evidence type="ECO:0000313" key="2">
    <source>
        <dbReference type="EMBL" id="BAD08709.1"/>
    </source>
</evidence>
<dbReference type="Proteomes" id="UP000000763">
    <property type="component" value="Chromosome 8"/>
</dbReference>
<feature type="compositionally biased region" description="Low complexity" evidence="1">
    <location>
        <begin position="124"/>
        <end position="133"/>
    </location>
</feature>
<sequence>MRVPIPVLDAQPFRVSVSYRRIAAQGAGLFCCCGLWTLVLDRETKGNYCRRVGEVADRNGSGLTGLASVADDRVRWGAWNSSPPPPRRTRPKGDTDGDNNLAAAPPHPNPLRLAAARVARRQSRTAARTAAGRSPHEEAQRRDTGGPLGGGKTAANAAAPGTTETDPHPLAADLASPSAVELAATATGGGKGRRHGSTRKATAGVAAACPGVGGRGPVPKRLDPASLAQIWPGCCRSSGNGCGVEAGDMAGVAVAVADSDSDWAAPVVVAAIDDSGRSCVEVTAAAAVEAMAAAAGEAAPVVVADGNDDSGRICGKGGYRSLRWQMRRQGRRRADDRRRE</sequence>
<feature type="region of interest" description="Disordered" evidence="1">
    <location>
        <begin position="75"/>
        <end position="171"/>
    </location>
</feature>
<organism evidence="2 4">
    <name type="scientific">Oryza sativa subsp. japonica</name>
    <name type="common">Rice</name>
    <dbReference type="NCBI Taxonomy" id="39947"/>
    <lineage>
        <taxon>Eukaryota</taxon>
        <taxon>Viridiplantae</taxon>
        <taxon>Streptophyta</taxon>
        <taxon>Embryophyta</taxon>
        <taxon>Tracheophyta</taxon>
        <taxon>Spermatophyta</taxon>
        <taxon>Magnoliopsida</taxon>
        <taxon>Liliopsida</taxon>
        <taxon>Poales</taxon>
        <taxon>Poaceae</taxon>
        <taxon>BOP clade</taxon>
        <taxon>Oryzoideae</taxon>
        <taxon>Oryzeae</taxon>
        <taxon>Oryzinae</taxon>
        <taxon>Oryza</taxon>
        <taxon>Oryza sativa</taxon>
    </lineage>
</organism>
<gene>
    <name evidence="3" type="ORF">B1142B04.41</name>
    <name evidence="2" type="ORF">P0026F07.12</name>
</gene>
<dbReference type="AlphaFoldDB" id="Q7F8U5"/>
<protein>
    <submittedName>
        <fullName evidence="2">Uncharacterized protein</fullName>
    </submittedName>
</protein>
<feature type="compositionally biased region" description="Low complexity" evidence="1">
    <location>
        <begin position="99"/>
        <end position="117"/>
    </location>
</feature>